<keyword evidence="7 11" id="KW-0249">Electron transport</keyword>
<evidence type="ECO:0000256" key="1">
    <source>
        <dbReference type="ARBA" id="ARBA00001927"/>
    </source>
</evidence>
<dbReference type="InterPro" id="IPR017900">
    <property type="entry name" value="4Fe4S_Fe_S_CS"/>
</dbReference>
<evidence type="ECO:0000256" key="2">
    <source>
        <dbReference type="ARBA" id="ARBA00001966"/>
    </source>
</evidence>
<dbReference type="SUPFAM" id="SSF54862">
    <property type="entry name" value="4Fe-4S ferredoxins"/>
    <property type="match status" value="1"/>
</dbReference>
<keyword evidence="5 11" id="KW-0479">Metal-binding</keyword>
<feature type="compositionally biased region" description="Basic and acidic residues" evidence="12">
    <location>
        <begin position="88"/>
        <end position="99"/>
    </location>
</feature>
<dbReference type="PRINTS" id="PR00354">
    <property type="entry name" value="7FE8SFRDOXIN"/>
</dbReference>
<comment type="function">
    <text evidence="11">Ferredoxins are iron-sulfur proteins that transfer electrons in a wide variety of metabolic reactions.</text>
</comment>
<keyword evidence="9 11" id="KW-0411">Iron-sulfur</keyword>
<comment type="cofactor">
    <cofactor evidence="2 11">
        <name>[4Fe-4S] cluster</name>
        <dbReference type="ChEBI" id="CHEBI:49883"/>
    </cofactor>
</comment>
<evidence type="ECO:0000256" key="4">
    <source>
        <dbReference type="ARBA" id="ARBA00022485"/>
    </source>
</evidence>
<dbReference type="PROSITE" id="PS51379">
    <property type="entry name" value="4FE4S_FER_2"/>
    <property type="match status" value="2"/>
</dbReference>
<keyword evidence="3 11" id="KW-0813">Transport</keyword>
<comment type="caution">
    <text evidence="14">The sequence shown here is derived from an EMBL/GenBank/DDBJ whole genome shotgun (WGS) entry which is preliminary data.</text>
</comment>
<keyword evidence="8 11" id="KW-0408">Iron</keyword>
<dbReference type="InterPro" id="IPR054829">
    <property type="entry name" value="FdxA"/>
</dbReference>
<comment type="cofactor">
    <cofactor evidence="1 11">
        <name>[3Fe-4S] cluster</name>
        <dbReference type="ChEBI" id="CHEBI:21137"/>
    </cofactor>
</comment>
<evidence type="ECO:0000256" key="8">
    <source>
        <dbReference type="ARBA" id="ARBA00023004"/>
    </source>
</evidence>
<proteinExistence type="predicted"/>
<dbReference type="NCBIfam" id="NF045490">
    <property type="entry name" value="FdxA_Protbact"/>
    <property type="match status" value="1"/>
</dbReference>
<keyword evidence="6 11" id="KW-0677">Repeat</keyword>
<evidence type="ECO:0000259" key="13">
    <source>
        <dbReference type="PROSITE" id="PS51379"/>
    </source>
</evidence>
<evidence type="ECO:0000256" key="6">
    <source>
        <dbReference type="ARBA" id="ARBA00022737"/>
    </source>
</evidence>
<dbReference type="Pfam" id="PF11953">
    <property type="entry name" value="DUF3470"/>
    <property type="match status" value="1"/>
</dbReference>
<gene>
    <name evidence="14" type="ORF">QOZ94_003217</name>
</gene>
<organism evidence="14 15">
    <name type="scientific">Xanthobacter agilis</name>
    <dbReference type="NCBI Taxonomy" id="47492"/>
    <lineage>
        <taxon>Bacteria</taxon>
        <taxon>Pseudomonadati</taxon>
        <taxon>Pseudomonadota</taxon>
        <taxon>Alphaproteobacteria</taxon>
        <taxon>Hyphomicrobiales</taxon>
        <taxon>Xanthobacteraceae</taxon>
        <taxon>Xanthobacter</taxon>
    </lineage>
</organism>
<feature type="region of interest" description="Disordered" evidence="12">
    <location>
        <begin position="88"/>
        <end position="111"/>
    </location>
</feature>
<dbReference type="PANTHER" id="PTHR42859:SF2">
    <property type="entry name" value="FERREDOXIN"/>
    <property type="match status" value="1"/>
</dbReference>
<name>A0ABU0LH19_XANAG</name>
<dbReference type="InterPro" id="IPR000813">
    <property type="entry name" value="7Fe_ferredoxin"/>
</dbReference>
<dbReference type="EMBL" id="JAUSVY010000007">
    <property type="protein sequence ID" value="MDQ0506408.1"/>
    <property type="molecule type" value="Genomic_DNA"/>
</dbReference>
<dbReference type="PANTHER" id="PTHR42859">
    <property type="entry name" value="OXIDOREDUCTASE"/>
    <property type="match status" value="1"/>
</dbReference>
<evidence type="ECO:0000256" key="10">
    <source>
        <dbReference type="ARBA" id="ARBA00023291"/>
    </source>
</evidence>
<evidence type="ECO:0000256" key="5">
    <source>
        <dbReference type="ARBA" id="ARBA00022723"/>
    </source>
</evidence>
<dbReference type="PROSITE" id="PS00198">
    <property type="entry name" value="4FE4S_FER_1"/>
    <property type="match status" value="1"/>
</dbReference>
<sequence>MAYVVTENCIRCKYTDCVAVCPVDCFYEGENMLVIHPDECIDCGVCEPECPAEAIKPDSEPGLEKWAALNAQYAQVWPNITIKRDALPDAKEWDGKPGKEPLLSPEPGTGD</sequence>
<dbReference type="InterPro" id="IPR017896">
    <property type="entry name" value="4Fe4S_Fe-S-bd"/>
</dbReference>
<evidence type="ECO:0000256" key="12">
    <source>
        <dbReference type="SAM" id="MobiDB-lite"/>
    </source>
</evidence>
<dbReference type="Gene3D" id="3.30.70.20">
    <property type="match status" value="1"/>
</dbReference>
<keyword evidence="10 11" id="KW-0003">3Fe-4S</keyword>
<keyword evidence="15" id="KW-1185">Reference proteome</keyword>
<dbReference type="InterPro" id="IPR022569">
    <property type="entry name" value="Fd_C"/>
</dbReference>
<dbReference type="Proteomes" id="UP001241747">
    <property type="component" value="Unassembled WGS sequence"/>
</dbReference>
<evidence type="ECO:0000256" key="7">
    <source>
        <dbReference type="ARBA" id="ARBA00022982"/>
    </source>
</evidence>
<feature type="domain" description="4Fe-4S ferredoxin-type" evidence="13">
    <location>
        <begin position="31"/>
        <end position="60"/>
    </location>
</feature>
<keyword evidence="4 11" id="KW-0004">4Fe-4S</keyword>
<dbReference type="RefSeq" id="WP_237346618.1">
    <property type="nucleotide sequence ID" value="NZ_JABWGX010000021.1"/>
</dbReference>
<protein>
    <recommendedName>
        <fullName evidence="11">Ferredoxin</fullName>
    </recommendedName>
</protein>
<dbReference type="InterPro" id="IPR050294">
    <property type="entry name" value="RnfB_subfamily"/>
</dbReference>
<evidence type="ECO:0000313" key="15">
    <source>
        <dbReference type="Proteomes" id="UP001241747"/>
    </source>
</evidence>
<evidence type="ECO:0000313" key="14">
    <source>
        <dbReference type="EMBL" id="MDQ0506408.1"/>
    </source>
</evidence>
<evidence type="ECO:0000256" key="9">
    <source>
        <dbReference type="ARBA" id="ARBA00023014"/>
    </source>
</evidence>
<accession>A0ABU0LH19</accession>
<feature type="domain" description="4Fe-4S ferredoxin-type" evidence="13">
    <location>
        <begin position="1"/>
        <end position="30"/>
    </location>
</feature>
<reference evidence="14 15" key="1">
    <citation type="submission" date="2023-07" db="EMBL/GenBank/DDBJ databases">
        <title>Genomic Encyclopedia of Type Strains, Phase IV (KMG-IV): sequencing the most valuable type-strain genomes for metagenomic binning, comparative biology and taxonomic classification.</title>
        <authorList>
            <person name="Goeker M."/>
        </authorList>
    </citation>
    <scope>NUCLEOTIDE SEQUENCE [LARGE SCALE GENOMIC DNA]</scope>
    <source>
        <strain evidence="14 15">DSM 3770</strain>
    </source>
</reference>
<evidence type="ECO:0000256" key="11">
    <source>
        <dbReference type="RuleBase" id="RU364098"/>
    </source>
</evidence>
<dbReference type="Pfam" id="PF00037">
    <property type="entry name" value="Fer4"/>
    <property type="match status" value="1"/>
</dbReference>
<evidence type="ECO:0000256" key="3">
    <source>
        <dbReference type="ARBA" id="ARBA00022448"/>
    </source>
</evidence>